<keyword evidence="2" id="KW-1185">Reference proteome</keyword>
<accession>A0A1H9AQW4</accession>
<protein>
    <submittedName>
        <fullName evidence="1">Uncharacterized protein</fullName>
    </submittedName>
</protein>
<dbReference type="Proteomes" id="UP000182360">
    <property type="component" value="Unassembled WGS sequence"/>
</dbReference>
<dbReference type="OrthoDB" id="771388at2"/>
<dbReference type="EMBL" id="FOFU01000001">
    <property type="protein sequence ID" value="SEP78935.1"/>
    <property type="molecule type" value="Genomic_DNA"/>
</dbReference>
<dbReference type="Gene3D" id="2.20.28.160">
    <property type="match status" value="1"/>
</dbReference>
<name>A0A1H9AQW4_9SPIR</name>
<organism evidence="1 2">
    <name type="scientific">Treponema bryantii</name>
    <dbReference type="NCBI Taxonomy" id="163"/>
    <lineage>
        <taxon>Bacteria</taxon>
        <taxon>Pseudomonadati</taxon>
        <taxon>Spirochaetota</taxon>
        <taxon>Spirochaetia</taxon>
        <taxon>Spirochaetales</taxon>
        <taxon>Treponemataceae</taxon>
        <taxon>Treponema</taxon>
    </lineage>
</organism>
<dbReference type="RefSeq" id="WP_074640434.1">
    <property type="nucleotide sequence ID" value="NZ_AP025286.1"/>
</dbReference>
<evidence type="ECO:0000313" key="2">
    <source>
        <dbReference type="Proteomes" id="UP000182360"/>
    </source>
</evidence>
<proteinExistence type="predicted"/>
<evidence type="ECO:0000313" key="1">
    <source>
        <dbReference type="EMBL" id="SEP78935.1"/>
    </source>
</evidence>
<dbReference type="AlphaFoldDB" id="A0A1H9AQW4"/>
<sequence>MENTQINCPVCQTPIRIEVYSLLSGVKFSCPNCSATVGLCQSSYSKVETAMTKFEELKVKAGRA</sequence>
<reference evidence="1 2" key="1">
    <citation type="submission" date="2016-10" db="EMBL/GenBank/DDBJ databases">
        <authorList>
            <person name="de Groot N.N."/>
        </authorList>
    </citation>
    <scope>NUCLEOTIDE SEQUENCE [LARGE SCALE GENOMIC DNA]</scope>
    <source>
        <strain evidence="1 2">B25</strain>
    </source>
</reference>
<gene>
    <name evidence="1" type="ORF">SAMN04487977_101427</name>
</gene>